<organism evidence="1 2">
    <name type="scientific">Mycena chlorophos</name>
    <name type="common">Agaric fungus</name>
    <name type="synonym">Agaricus chlorophos</name>
    <dbReference type="NCBI Taxonomy" id="658473"/>
    <lineage>
        <taxon>Eukaryota</taxon>
        <taxon>Fungi</taxon>
        <taxon>Dikarya</taxon>
        <taxon>Basidiomycota</taxon>
        <taxon>Agaricomycotina</taxon>
        <taxon>Agaricomycetes</taxon>
        <taxon>Agaricomycetidae</taxon>
        <taxon>Agaricales</taxon>
        <taxon>Marasmiineae</taxon>
        <taxon>Mycenaceae</taxon>
        <taxon>Mycena</taxon>
    </lineage>
</organism>
<sequence>MMRLQHPLAIRGWLSDLWYQTRAELAHFRVTEGPAGQFRWMGRAVVCVGDCGAAAFADAGAAKSSLPLLPGSTETLSGSYRVDVGAHSKRFEVLGRRNGEPESMRGWSRSTTVVGVGDRDADDHARSLKARRALVVSASCPRRLCNKTRLAPSVGFCGGVIPGDGRGDVAAWTATRADARDGC</sequence>
<evidence type="ECO:0000313" key="1">
    <source>
        <dbReference type="EMBL" id="GAT46692.1"/>
    </source>
</evidence>
<dbReference type="Proteomes" id="UP000815677">
    <property type="component" value="Unassembled WGS sequence"/>
</dbReference>
<proteinExistence type="predicted"/>
<reference evidence="1" key="1">
    <citation type="submission" date="2014-09" db="EMBL/GenBank/DDBJ databases">
        <title>Genome sequence of the luminous mushroom Mycena chlorophos for searching fungal bioluminescence genes.</title>
        <authorList>
            <person name="Tanaka Y."/>
            <person name="Kasuga D."/>
            <person name="Oba Y."/>
            <person name="Hase S."/>
            <person name="Sato K."/>
            <person name="Oba Y."/>
            <person name="Sakakibara Y."/>
        </authorList>
    </citation>
    <scope>NUCLEOTIDE SEQUENCE</scope>
</reference>
<name>A0ABQ0L6R1_MYCCL</name>
<gene>
    <name evidence="1" type="ORF">MCHLO_04193</name>
</gene>
<protein>
    <submittedName>
        <fullName evidence="1">Uncharacterized protein</fullName>
    </submittedName>
</protein>
<dbReference type="EMBL" id="DF842744">
    <property type="protein sequence ID" value="GAT46692.1"/>
    <property type="molecule type" value="Genomic_DNA"/>
</dbReference>
<keyword evidence="2" id="KW-1185">Reference proteome</keyword>
<accession>A0ABQ0L6R1</accession>
<evidence type="ECO:0000313" key="2">
    <source>
        <dbReference type="Proteomes" id="UP000815677"/>
    </source>
</evidence>